<evidence type="ECO:0000256" key="7">
    <source>
        <dbReference type="ARBA" id="ARBA00023136"/>
    </source>
</evidence>
<feature type="transmembrane region" description="Helical" evidence="8">
    <location>
        <begin position="104"/>
        <end position="122"/>
    </location>
</feature>
<feature type="transmembrane region" description="Helical" evidence="8">
    <location>
        <begin position="79"/>
        <end position="98"/>
    </location>
</feature>
<evidence type="ECO:0000313" key="9">
    <source>
        <dbReference type="EMBL" id="XCJ79016.1"/>
    </source>
</evidence>
<feature type="transmembrane region" description="Helical" evidence="8">
    <location>
        <begin position="38"/>
        <end position="67"/>
    </location>
</feature>
<evidence type="ECO:0000256" key="5">
    <source>
        <dbReference type="ARBA" id="ARBA00022692"/>
    </source>
</evidence>
<organism evidence="9">
    <name type="scientific">Salinicola endophyticus</name>
    <dbReference type="NCBI Taxonomy" id="1949083"/>
    <lineage>
        <taxon>Bacteria</taxon>
        <taxon>Pseudomonadati</taxon>
        <taxon>Pseudomonadota</taxon>
        <taxon>Gammaproteobacteria</taxon>
        <taxon>Oceanospirillales</taxon>
        <taxon>Halomonadaceae</taxon>
        <taxon>Salinicola</taxon>
    </lineage>
</organism>
<dbReference type="EMBL" id="CP159578">
    <property type="protein sequence ID" value="XCJ79016.1"/>
    <property type="molecule type" value="Genomic_DNA"/>
</dbReference>
<dbReference type="RefSeq" id="WP_353979968.1">
    <property type="nucleotide sequence ID" value="NZ_CP159578.1"/>
</dbReference>
<feature type="transmembrane region" description="Helical" evidence="8">
    <location>
        <begin position="231"/>
        <end position="250"/>
    </location>
</feature>
<dbReference type="Pfam" id="PF01925">
    <property type="entry name" value="TauE"/>
    <property type="match status" value="1"/>
</dbReference>
<feature type="transmembrane region" description="Helical" evidence="8">
    <location>
        <begin position="173"/>
        <end position="196"/>
    </location>
</feature>
<protein>
    <recommendedName>
        <fullName evidence="8">Probable membrane transporter protein</fullName>
    </recommendedName>
</protein>
<sequence>MSVAAMMPALPSLGAVLALACLAGAVRGYCGFGFAMLLALGLMLVMPPLEAVPLALLLDLIASAGLWRRAWRLADRPRLSRLIGGMALATPLGVWLMASIPPAPLRIVVALLALVGALALLLGRTAVPSAARELRAGTAWLAGAASGLCQTLASSGGPPLMLYLLQQRLPPAVLRATAILFFALSSSAALSGLWLAGALHAQTLTRGAWLLLPALLGNALGQWAFERSPPRSMRWSVAPLLIALSLWVLARETLLR</sequence>
<dbReference type="PANTHER" id="PTHR30269:SF37">
    <property type="entry name" value="MEMBRANE TRANSPORTER PROTEIN"/>
    <property type="match status" value="1"/>
</dbReference>
<evidence type="ECO:0000256" key="2">
    <source>
        <dbReference type="ARBA" id="ARBA00009142"/>
    </source>
</evidence>
<name>A0AB74U539_9GAMM</name>
<keyword evidence="7 8" id="KW-0472">Membrane</keyword>
<keyword evidence="4 8" id="KW-1003">Cell membrane</keyword>
<keyword evidence="3" id="KW-0813">Transport</keyword>
<evidence type="ECO:0000256" key="3">
    <source>
        <dbReference type="ARBA" id="ARBA00022448"/>
    </source>
</evidence>
<evidence type="ECO:0000256" key="8">
    <source>
        <dbReference type="RuleBase" id="RU363041"/>
    </source>
</evidence>
<evidence type="ECO:0000256" key="4">
    <source>
        <dbReference type="ARBA" id="ARBA00022475"/>
    </source>
</evidence>
<comment type="similarity">
    <text evidence="2 8">Belongs to the 4-toluene sulfonate uptake permease (TSUP) (TC 2.A.102) family.</text>
</comment>
<accession>A0AB74U539</accession>
<proteinExistence type="inferred from homology"/>
<dbReference type="AlphaFoldDB" id="A0AB74U539"/>
<dbReference type="GO" id="GO:0005886">
    <property type="term" value="C:plasma membrane"/>
    <property type="evidence" value="ECO:0007669"/>
    <property type="project" value="UniProtKB-SubCell"/>
</dbReference>
<dbReference type="InterPro" id="IPR052017">
    <property type="entry name" value="TSUP"/>
</dbReference>
<dbReference type="PANTHER" id="PTHR30269">
    <property type="entry name" value="TRANSMEMBRANE PROTEIN YFCA"/>
    <property type="match status" value="1"/>
</dbReference>
<gene>
    <name evidence="9" type="ORF">ABV408_16455</name>
</gene>
<dbReference type="InterPro" id="IPR002781">
    <property type="entry name" value="TM_pro_TauE-like"/>
</dbReference>
<comment type="subcellular location">
    <subcellularLocation>
        <location evidence="1 8">Cell membrane</location>
        <topology evidence="1 8">Multi-pass membrane protein</topology>
    </subcellularLocation>
</comment>
<evidence type="ECO:0000256" key="6">
    <source>
        <dbReference type="ARBA" id="ARBA00022989"/>
    </source>
</evidence>
<feature type="transmembrane region" description="Helical" evidence="8">
    <location>
        <begin position="134"/>
        <end position="153"/>
    </location>
</feature>
<evidence type="ECO:0000256" key="1">
    <source>
        <dbReference type="ARBA" id="ARBA00004651"/>
    </source>
</evidence>
<feature type="transmembrane region" description="Helical" evidence="8">
    <location>
        <begin position="208"/>
        <end position="225"/>
    </location>
</feature>
<keyword evidence="5 8" id="KW-0812">Transmembrane</keyword>
<keyword evidence="6 8" id="KW-1133">Transmembrane helix</keyword>
<reference evidence="9" key="1">
    <citation type="submission" date="2024-06" db="EMBL/GenBank/DDBJ databases">
        <title>Complete genome of Salinicola endophyticus HNIBRBA4755.</title>
        <authorList>
            <person name="Shin S.Y."/>
            <person name="Kang H."/>
            <person name="Song J."/>
        </authorList>
    </citation>
    <scope>NUCLEOTIDE SEQUENCE</scope>
    <source>
        <strain evidence="9">HNIBRBA4755</strain>
    </source>
</reference>